<dbReference type="Proteomes" id="UP000838308">
    <property type="component" value="Unassembled WGS sequence"/>
</dbReference>
<feature type="transmembrane region" description="Helical" evidence="6">
    <location>
        <begin position="63"/>
        <end position="84"/>
    </location>
</feature>
<evidence type="ECO:0000259" key="7">
    <source>
        <dbReference type="Pfam" id="PF13190"/>
    </source>
</evidence>
<organism evidence="8 9">
    <name type="scientific">Neobacillus rhizosphaerae</name>
    <dbReference type="NCBI Taxonomy" id="2880965"/>
    <lineage>
        <taxon>Bacteria</taxon>
        <taxon>Bacillati</taxon>
        <taxon>Bacillota</taxon>
        <taxon>Bacilli</taxon>
        <taxon>Bacillales</taxon>
        <taxon>Bacillaceae</taxon>
        <taxon>Neobacillus</taxon>
    </lineage>
</organism>
<reference evidence="8" key="1">
    <citation type="submission" date="2022-04" db="EMBL/GenBank/DDBJ databases">
        <authorList>
            <person name="Criscuolo A."/>
        </authorList>
    </citation>
    <scope>NUCLEOTIDE SEQUENCE</scope>
    <source>
        <strain evidence="8">CIP111895</strain>
    </source>
</reference>
<evidence type="ECO:0000256" key="6">
    <source>
        <dbReference type="SAM" id="Phobius"/>
    </source>
</evidence>
<comment type="subcellular location">
    <subcellularLocation>
        <location evidence="1">Cell membrane</location>
    </subcellularLocation>
</comment>
<dbReference type="RefSeq" id="WP_248736714.1">
    <property type="nucleotide sequence ID" value="NZ_CALBWS010000027.1"/>
</dbReference>
<keyword evidence="9" id="KW-1185">Reference proteome</keyword>
<proteinExistence type="predicted"/>
<feature type="domain" description="PDGLE" evidence="7">
    <location>
        <begin position="4"/>
        <end position="88"/>
    </location>
</feature>
<dbReference type="EMBL" id="CALBWS010000027">
    <property type="protein sequence ID" value="CAH2716459.1"/>
    <property type="molecule type" value="Genomic_DNA"/>
</dbReference>
<keyword evidence="4 6" id="KW-1133">Transmembrane helix</keyword>
<name>A0ABN8KRV4_9BACI</name>
<keyword evidence="3 6" id="KW-0812">Transmembrane</keyword>
<dbReference type="InterPro" id="IPR025937">
    <property type="entry name" value="PDGLE_dom"/>
</dbReference>
<evidence type="ECO:0000313" key="8">
    <source>
        <dbReference type="EMBL" id="CAH2716459.1"/>
    </source>
</evidence>
<keyword evidence="5 6" id="KW-0472">Membrane</keyword>
<evidence type="ECO:0000256" key="3">
    <source>
        <dbReference type="ARBA" id="ARBA00022692"/>
    </source>
</evidence>
<evidence type="ECO:0000313" key="9">
    <source>
        <dbReference type="Proteomes" id="UP000838308"/>
    </source>
</evidence>
<sequence>MMKKRIYIWITVSLFIAGAVSLLASQHPDGYEKAGKELGFIDRATSYLHSPLPDYAIPGMHSWLSSSLSGIIGVVITFGLFLLLGKMAGKRN</sequence>
<protein>
    <recommendedName>
        <fullName evidence="7">PDGLE domain-containing protein</fullName>
    </recommendedName>
</protein>
<keyword evidence="2" id="KW-1003">Cell membrane</keyword>
<comment type="caution">
    <text evidence="8">The sequence shown here is derived from an EMBL/GenBank/DDBJ whole genome shotgun (WGS) entry which is preliminary data.</text>
</comment>
<evidence type="ECO:0000256" key="2">
    <source>
        <dbReference type="ARBA" id="ARBA00022475"/>
    </source>
</evidence>
<evidence type="ECO:0000256" key="1">
    <source>
        <dbReference type="ARBA" id="ARBA00004236"/>
    </source>
</evidence>
<gene>
    <name evidence="8" type="ORF">BACCIP111895_03646</name>
</gene>
<evidence type="ECO:0000256" key="4">
    <source>
        <dbReference type="ARBA" id="ARBA00022989"/>
    </source>
</evidence>
<evidence type="ECO:0000256" key="5">
    <source>
        <dbReference type="ARBA" id="ARBA00023136"/>
    </source>
</evidence>
<dbReference type="Pfam" id="PF13190">
    <property type="entry name" value="PDGLE"/>
    <property type="match status" value="1"/>
</dbReference>
<accession>A0ABN8KRV4</accession>